<proteinExistence type="predicted"/>
<evidence type="ECO:0000256" key="3">
    <source>
        <dbReference type="ARBA" id="ARBA00022989"/>
    </source>
</evidence>
<dbReference type="Pfam" id="PF00001">
    <property type="entry name" value="7tm_1"/>
    <property type="match status" value="1"/>
</dbReference>
<keyword evidence="4 5" id="KW-0472">Membrane</keyword>
<sequence>MEQYKKKGTYKTELKFDNMVNELIIDQRAHLLFIYIINDIERSKETTINLTVEQHWEILYSFHGINQRLNQIVHDRSFTTHLTFARWSSNHFFDLFSSNMMLNRFCLQILPSIHENIQRLDLDSSSMEDVLRVANYPNLHTLGLYNIDEKSAECLTDQTLSSIFKKQIKTLFITIYNNDDNHKAMTLSVAKICDKIFNVFTDLTTFVLNESWYKTRVQLTFDNPFFPNIRCSTLLKLIIRVEIFDDCLYLLDGRYDQLHTFHVDLVKISFPDGSINQDHLPNLKCFSLSCKRETFDYEIAVLPLLYRMSYLEELDLCLKVRGSNTLIDGKHLKTKILKHMPRLNQFTFFIQSSNYIRNGISIPSTEDIQKTFIDFPNNNIISHVDFFPNFERSQCHIYSYPFLMRYYTGISNSFPGGLFEHVRAVSLYDERPFEHEFFLRIQKSFPFMEELSLVNRTAQNRKQSNQSNSHNQNSSLIEYTSLCKLSIVGVHDDYVEEFLLDTKTYFQNNLILLVNYECLERVTHDFSRDATRTNCGKINAYNRSICVCPTYKFGSRCFVKDTKCELNDNKICNNSDQCIRSVLNRQTLEPYTCFHSKGLHGDRCEHEENKIYLSFEKNFHSLETIFIHFIKTEKTFILKRTRTSKKKTSMKESIIISWSDPSNRILIENMKKNYYFIDSQDFPCDNLVVVYLLGSSITTLIIIFLFPLKFWIHIFAQISQISNGSFLNIQCTLLDYFLRIFIHIDQWLNACVACERAITVVEGARFSKKKSKKVTKFIILLFLILNIFTFIHEPLYRHLIDEIDEDKNEKRIWCVDNYSSKLQIYNSVITTFQFFASFIINFISAFILIAQEPRRQSITQRQQSFKDIKRKLSST</sequence>
<reference evidence="7" key="1">
    <citation type="submission" date="2021-02" db="EMBL/GenBank/DDBJ databases">
        <authorList>
            <person name="Nowell W R."/>
        </authorList>
    </citation>
    <scope>NUCLEOTIDE SEQUENCE</scope>
</reference>
<feature type="transmembrane region" description="Helical" evidence="5">
    <location>
        <begin position="688"/>
        <end position="712"/>
    </location>
</feature>
<comment type="subcellular location">
    <subcellularLocation>
        <location evidence="1">Membrane</location>
    </subcellularLocation>
</comment>
<evidence type="ECO:0000256" key="2">
    <source>
        <dbReference type="ARBA" id="ARBA00022692"/>
    </source>
</evidence>
<dbReference type="Proteomes" id="UP000663868">
    <property type="component" value="Unassembled WGS sequence"/>
</dbReference>
<comment type="caution">
    <text evidence="7">The sequence shown here is derived from an EMBL/GenBank/DDBJ whole genome shotgun (WGS) entry which is preliminary data.</text>
</comment>
<gene>
    <name evidence="7" type="ORF">KXQ929_LOCUS8359</name>
</gene>
<dbReference type="AlphaFoldDB" id="A0A818RS67"/>
<organism evidence="7 8">
    <name type="scientific">Adineta steineri</name>
    <dbReference type="NCBI Taxonomy" id="433720"/>
    <lineage>
        <taxon>Eukaryota</taxon>
        <taxon>Metazoa</taxon>
        <taxon>Spiralia</taxon>
        <taxon>Gnathifera</taxon>
        <taxon>Rotifera</taxon>
        <taxon>Eurotatoria</taxon>
        <taxon>Bdelloidea</taxon>
        <taxon>Adinetida</taxon>
        <taxon>Adinetidae</taxon>
        <taxon>Adineta</taxon>
    </lineage>
</organism>
<evidence type="ECO:0000259" key="6">
    <source>
        <dbReference type="PROSITE" id="PS50262"/>
    </source>
</evidence>
<feature type="domain" description="G-protein coupled receptors family 1 profile" evidence="6">
    <location>
        <begin position="662"/>
        <end position="875"/>
    </location>
</feature>
<dbReference type="InterPro" id="IPR000276">
    <property type="entry name" value="GPCR_Rhodpsn"/>
</dbReference>
<evidence type="ECO:0000313" key="8">
    <source>
        <dbReference type="Proteomes" id="UP000663868"/>
    </source>
</evidence>
<dbReference type="GO" id="GO:0016020">
    <property type="term" value="C:membrane"/>
    <property type="evidence" value="ECO:0007669"/>
    <property type="project" value="UniProtKB-SubCell"/>
</dbReference>
<dbReference type="EMBL" id="CAJOBB010000361">
    <property type="protein sequence ID" value="CAF3661584.1"/>
    <property type="molecule type" value="Genomic_DNA"/>
</dbReference>
<feature type="transmembrane region" description="Helical" evidence="5">
    <location>
        <begin position="828"/>
        <end position="850"/>
    </location>
</feature>
<name>A0A818RS67_9BILA</name>
<dbReference type="GO" id="GO:0004930">
    <property type="term" value="F:G protein-coupled receptor activity"/>
    <property type="evidence" value="ECO:0007669"/>
    <property type="project" value="InterPro"/>
</dbReference>
<evidence type="ECO:0000313" key="7">
    <source>
        <dbReference type="EMBL" id="CAF3661584.1"/>
    </source>
</evidence>
<dbReference type="PROSITE" id="PS50262">
    <property type="entry name" value="G_PROTEIN_RECEP_F1_2"/>
    <property type="match status" value="1"/>
</dbReference>
<keyword evidence="2 5" id="KW-0812">Transmembrane</keyword>
<evidence type="ECO:0000256" key="4">
    <source>
        <dbReference type="ARBA" id="ARBA00023136"/>
    </source>
</evidence>
<accession>A0A818RS67</accession>
<dbReference type="SUPFAM" id="SSF81321">
    <property type="entry name" value="Family A G protein-coupled receptor-like"/>
    <property type="match status" value="1"/>
</dbReference>
<feature type="transmembrane region" description="Helical" evidence="5">
    <location>
        <begin position="774"/>
        <end position="791"/>
    </location>
</feature>
<evidence type="ECO:0000256" key="5">
    <source>
        <dbReference type="SAM" id="Phobius"/>
    </source>
</evidence>
<evidence type="ECO:0000256" key="1">
    <source>
        <dbReference type="ARBA" id="ARBA00004370"/>
    </source>
</evidence>
<keyword evidence="3 5" id="KW-1133">Transmembrane helix</keyword>
<dbReference type="InterPro" id="IPR017452">
    <property type="entry name" value="GPCR_Rhodpsn_7TM"/>
</dbReference>
<dbReference type="Gene3D" id="1.20.1070.10">
    <property type="entry name" value="Rhodopsin 7-helix transmembrane proteins"/>
    <property type="match status" value="1"/>
</dbReference>
<protein>
    <recommendedName>
        <fullName evidence="6">G-protein coupled receptors family 1 profile domain-containing protein</fullName>
    </recommendedName>
</protein>